<evidence type="ECO:0000256" key="1">
    <source>
        <dbReference type="SAM" id="MobiDB-lite"/>
    </source>
</evidence>
<protein>
    <submittedName>
        <fullName evidence="2">Uncharacterized protein</fullName>
    </submittedName>
</protein>
<dbReference type="AlphaFoldDB" id="A0ABD2QPT9"/>
<evidence type="ECO:0000313" key="2">
    <source>
        <dbReference type="EMBL" id="KAL3321157.1"/>
    </source>
</evidence>
<comment type="caution">
    <text evidence="2">The sequence shown here is derived from an EMBL/GenBank/DDBJ whole genome shotgun (WGS) entry which is preliminary data.</text>
</comment>
<gene>
    <name evidence="2" type="ORF">Ciccas_000152</name>
</gene>
<feature type="compositionally biased region" description="Basic and acidic residues" evidence="1">
    <location>
        <begin position="1"/>
        <end position="15"/>
    </location>
</feature>
<feature type="region of interest" description="Disordered" evidence="1">
    <location>
        <begin position="72"/>
        <end position="117"/>
    </location>
</feature>
<proteinExistence type="predicted"/>
<keyword evidence="3" id="KW-1185">Reference proteome</keyword>
<sequence length="179" mass="20344">MTERKIRNALEHKTDEDPDEVEHETLEEHGEDKCFWWAALAAAVLKAIESNNKYYNTWQQTISYEKDCPAGQAEAQQAEEQLRRLRKATAPKPAPEAAQAKSIEQQSRMNQSSGHENNKVLDLDLDSAIVEADRYEVSDTALTGILHRFTRDNISPAAADLMTVDMVRHRRNKARKNAV</sequence>
<evidence type="ECO:0000313" key="3">
    <source>
        <dbReference type="Proteomes" id="UP001626550"/>
    </source>
</evidence>
<dbReference type="EMBL" id="JBJKFK010000008">
    <property type="protein sequence ID" value="KAL3321157.1"/>
    <property type="molecule type" value="Genomic_DNA"/>
</dbReference>
<reference evidence="2 3" key="1">
    <citation type="submission" date="2024-11" db="EMBL/GenBank/DDBJ databases">
        <title>Adaptive evolution of stress response genes in parasites aligns with host niche diversity.</title>
        <authorList>
            <person name="Hahn C."/>
            <person name="Resl P."/>
        </authorList>
    </citation>
    <scope>NUCLEOTIDE SEQUENCE [LARGE SCALE GENOMIC DNA]</scope>
    <source>
        <strain evidence="2">EGGRZ-B1_66</strain>
        <tissue evidence="2">Body</tissue>
    </source>
</reference>
<feature type="compositionally biased region" description="Low complexity" evidence="1">
    <location>
        <begin position="90"/>
        <end position="101"/>
    </location>
</feature>
<dbReference type="Proteomes" id="UP001626550">
    <property type="component" value="Unassembled WGS sequence"/>
</dbReference>
<feature type="region of interest" description="Disordered" evidence="1">
    <location>
        <begin position="1"/>
        <end position="29"/>
    </location>
</feature>
<organism evidence="2 3">
    <name type="scientific">Cichlidogyrus casuarinus</name>
    <dbReference type="NCBI Taxonomy" id="1844966"/>
    <lineage>
        <taxon>Eukaryota</taxon>
        <taxon>Metazoa</taxon>
        <taxon>Spiralia</taxon>
        <taxon>Lophotrochozoa</taxon>
        <taxon>Platyhelminthes</taxon>
        <taxon>Monogenea</taxon>
        <taxon>Monopisthocotylea</taxon>
        <taxon>Dactylogyridea</taxon>
        <taxon>Ancyrocephalidae</taxon>
        <taxon>Cichlidogyrus</taxon>
    </lineage>
</organism>
<feature type="compositionally biased region" description="Polar residues" evidence="1">
    <location>
        <begin position="102"/>
        <end position="115"/>
    </location>
</feature>
<accession>A0ABD2QPT9</accession>
<name>A0ABD2QPT9_9PLAT</name>